<keyword evidence="3" id="KW-1185">Reference proteome</keyword>
<feature type="transmembrane region" description="Helical" evidence="1">
    <location>
        <begin position="48"/>
        <end position="68"/>
    </location>
</feature>
<reference evidence="2 3" key="1">
    <citation type="submission" date="2021-03" db="EMBL/GenBank/DDBJ databases">
        <title>Oceanisphaera sp. nov., isolated from the intestine.</title>
        <authorList>
            <person name="Zhao L.-H."/>
            <person name="Shi L.-F."/>
        </authorList>
    </citation>
    <scope>NUCLEOTIDE SEQUENCE [LARGE SCALE GENOMIC DNA]</scope>
    <source>
        <strain evidence="2 3">DM8</strain>
    </source>
</reference>
<keyword evidence="1" id="KW-0472">Membrane</keyword>
<evidence type="ECO:0000313" key="3">
    <source>
        <dbReference type="Proteomes" id="UP000664882"/>
    </source>
</evidence>
<dbReference type="RefSeq" id="WP_208004533.1">
    <property type="nucleotide sequence ID" value="NZ_JAGDFX010000003.1"/>
</dbReference>
<feature type="transmembrane region" description="Helical" evidence="1">
    <location>
        <begin position="12"/>
        <end position="42"/>
    </location>
</feature>
<dbReference type="EMBL" id="JAGDFX010000003">
    <property type="protein sequence ID" value="MBO1518804.1"/>
    <property type="molecule type" value="Genomic_DNA"/>
</dbReference>
<keyword evidence="1" id="KW-1133">Transmembrane helix</keyword>
<proteinExistence type="predicted"/>
<organism evidence="2 3">
    <name type="scientific">Oceanisphaera pacifica</name>
    <dbReference type="NCBI Taxonomy" id="2818389"/>
    <lineage>
        <taxon>Bacteria</taxon>
        <taxon>Pseudomonadati</taxon>
        <taxon>Pseudomonadota</taxon>
        <taxon>Gammaproteobacteria</taxon>
        <taxon>Aeromonadales</taxon>
        <taxon>Aeromonadaceae</taxon>
        <taxon>Oceanisphaera</taxon>
    </lineage>
</organism>
<evidence type="ECO:0000313" key="2">
    <source>
        <dbReference type="EMBL" id="MBO1518804.1"/>
    </source>
</evidence>
<name>A0ABS3NDY4_9GAMM</name>
<sequence>MLAWHGWLIAALVLLLLELTGTGFIAFALGLAALITMAAAWLNIGLSAQWFIFAISALILAPVLKYLFRRYAPSKRTSFLAGEAQQYGEIVQLDSGDYRLKLEADLFMVRSQSGAKLTVGSQVKILRFDGITAIIA</sequence>
<comment type="caution">
    <text evidence="2">The sequence shown here is derived from an EMBL/GenBank/DDBJ whole genome shotgun (WGS) entry which is preliminary data.</text>
</comment>
<keyword evidence="1" id="KW-0812">Transmembrane</keyword>
<dbReference type="Proteomes" id="UP000664882">
    <property type="component" value="Unassembled WGS sequence"/>
</dbReference>
<evidence type="ECO:0000256" key="1">
    <source>
        <dbReference type="SAM" id="Phobius"/>
    </source>
</evidence>
<gene>
    <name evidence="2" type="ORF">J3U76_03970</name>
</gene>
<protein>
    <submittedName>
        <fullName evidence="2">NfeD family protein</fullName>
    </submittedName>
</protein>
<accession>A0ABS3NDY4</accession>